<accession>A0A1I4MCM6</accession>
<name>A0A1I4MCM6_9BACI</name>
<dbReference type="Proteomes" id="UP000199668">
    <property type="component" value="Unassembled WGS sequence"/>
</dbReference>
<evidence type="ECO:0000313" key="2">
    <source>
        <dbReference type="Proteomes" id="UP000199668"/>
    </source>
</evidence>
<proteinExistence type="predicted"/>
<dbReference type="Gene3D" id="2.40.50.140">
    <property type="entry name" value="Nucleic acid-binding proteins"/>
    <property type="match status" value="1"/>
</dbReference>
<evidence type="ECO:0000313" key="1">
    <source>
        <dbReference type="EMBL" id="SFM00896.1"/>
    </source>
</evidence>
<dbReference type="Pfam" id="PF11518">
    <property type="entry name" value="DUF3221"/>
    <property type="match status" value="1"/>
</dbReference>
<dbReference type="RefSeq" id="WP_177195510.1">
    <property type="nucleotide sequence ID" value="NZ_FOTY01000011.1"/>
</dbReference>
<dbReference type="InterPro" id="IPR021598">
    <property type="entry name" value="DUF3221"/>
</dbReference>
<evidence type="ECO:0008006" key="3">
    <source>
        <dbReference type="Google" id="ProtNLM"/>
    </source>
</evidence>
<organism evidence="1 2">
    <name type="scientific">Salibacterium qingdaonense</name>
    <dbReference type="NCBI Taxonomy" id="266892"/>
    <lineage>
        <taxon>Bacteria</taxon>
        <taxon>Bacillati</taxon>
        <taxon>Bacillota</taxon>
        <taxon>Bacilli</taxon>
        <taxon>Bacillales</taxon>
        <taxon>Bacillaceae</taxon>
    </lineage>
</organism>
<sequence>MKKVLLAALVVVLGLLFSGGLFMSEFMSADSDSNANNARTGTIVSMEEDSVLMIKGAEPGEAKAESSKKLLKKYENGIKFDADDVENSAALKPGMHVKVWFQAVDTSMPAYGEAVRLQIL</sequence>
<dbReference type="InterPro" id="IPR012340">
    <property type="entry name" value="NA-bd_OB-fold"/>
</dbReference>
<protein>
    <recommendedName>
        <fullName evidence="3">DUF3221 domain-containing protein</fullName>
    </recommendedName>
</protein>
<keyword evidence="2" id="KW-1185">Reference proteome</keyword>
<dbReference type="EMBL" id="FOTY01000011">
    <property type="protein sequence ID" value="SFM00896.1"/>
    <property type="molecule type" value="Genomic_DNA"/>
</dbReference>
<reference evidence="1 2" key="1">
    <citation type="submission" date="2016-10" db="EMBL/GenBank/DDBJ databases">
        <authorList>
            <person name="de Groot N.N."/>
        </authorList>
    </citation>
    <scope>NUCLEOTIDE SEQUENCE [LARGE SCALE GENOMIC DNA]</scope>
    <source>
        <strain evidence="1 2">CGMCC 1.6134</strain>
    </source>
</reference>
<dbReference type="AlphaFoldDB" id="A0A1I4MCM6"/>
<gene>
    <name evidence="1" type="ORF">SAMN04488054_11128</name>
</gene>